<evidence type="ECO:0000256" key="3">
    <source>
        <dbReference type="ARBA" id="ARBA00008343"/>
    </source>
</evidence>
<dbReference type="InterPro" id="IPR003265">
    <property type="entry name" value="HhH-GPD_domain"/>
</dbReference>
<evidence type="ECO:0000256" key="6">
    <source>
        <dbReference type="ARBA" id="ARBA00022485"/>
    </source>
</evidence>
<gene>
    <name evidence="16" type="ORF">GCM10007924_09200</name>
</gene>
<dbReference type="InterPro" id="IPR015797">
    <property type="entry name" value="NUDIX_hydrolase-like_dom_sf"/>
</dbReference>
<comment type="catalytic activity">
    <reaction evidence="1 14">
        <text>Hydrolyzes free adenine bases from 7,8-dihydro-8-oxoguanine:adenine mismatched double-stranded DNA, leaving an apurinic site.</text>
        <dbReference type="EC" id="3.2.2.31"/>
    </reaction>
</comment>
<feature type="domain" description="HhH-GPD" evidence="15">
    <location>
        <begin position="43"/>
        <end position="192"/>
    </location>
</feature>
<dbReference type="CDD" id="cd00056">
    <property type="entry name" value="ENDO3c"/>
    <property type="match status" value="1"/>
</dbReference>
<evidence type="ECO:0000256" key="13">
    <source>
        <dbReference type="ARBA" id="ARBA00023295"/>
    </source>
</evidence>
<accession>A0ABQ5U1G5</accession>
<dbReference type="Gene3D" id="1.10.1670.10">
    <property type="entry name" value="Helix-hairpin-Helix base-excision DNA repair enzymes (C-terminal)"/>
    <property type="match status" value="1"/>
</dbReference>
<evidence type="ECO:0000256" key="9">
    <source>
        <dbReference type="ARBA" id="ARBA00022801"/>
    </source>
</evidence>
<dbReference type="InterPro" id="IPR023170">
    <property type="entry name" value="HhH_base_excis_C"/>
</dbReference>
<evidence type="ECO:0000256" key="11">
    <source>
        <dbReference type="ARBA" id="ARBA00023014"/>
    </source>
</evidence>
<keyword evidence="10 14" id="KW-0408">Iron</keyword>
<evidence type="ECO:0000256" key="10">
    <source>
        <dbReference type="ARBA" id="ARBA00023004"/>
    </source>
</evidence>
<dbReference type="Proteomes" id="UP001161409">
    <property type="component" value="Unassembled WGS sequence"/>
</dbReference>
<organism evidence="16 17">
    <name type="scientific">Sneathiella chinensis</name>
    <dbReference type="NCBI Taxonomy" id="349750"/>
    <lineage>
        <taxon>Bacteria</taxon>
        <taxon>Pseudomonadati</taxon>
        <taxon>Pseudomonadota</taxon>
        <taxon>Alphaproteobacteria</taxon>
        <taxon>Sneathiellales</taxon>
        <taxon>Sneathiellaceae</taxon>
        <taxon>Sneathiella</taxon>
    </lineage>
</organism>
<evidence type="ECO:0000256" key="12">
    <source>
        <dbReference type="ARBA" id="ARBA00023204"/>
    </source>
</evidence>
<dbReference type="SMART" id="SM00525">
    <property type="entry name" value="FES"/>
    <property type="match status" value="1"/>
</dbReference>
<keyword evidence="11" id="KW-0411">Iron-sulfur</keyword>
<comment type="similarity">
    <text evidence="3 14">Belongs to the Nth/MutY family.</text>
</comment>
<dbReference type="Pfam" id="PF10576">
    <property type="entry name" value="EndIII_4Fe-2S"/>
    <property type="match status" value="1"/>
</dbReference>
<dbReference type="PANTHER" id="PTHR42944">
    <property type="entry name" value="ADENINE DNA GLYCOSYLASE"/>
    <property type="match status" value="1"/>
</dbReference>
<dbReference type="SUPFAM" id="SSF55811">
    <property type="entry name" value="Nudix"/>
    <property type="match status" value="1"/>
</dbReference>
<name>A0ABQ5U1G5_9PROT</name>
<keyword evidence="17" id="KW-1185">Reference proteome</keyword>
<keyword evidence="12" id="KW-0234">DNA repair</keyword>
<reference evidence="16" key="1">
    <citation type="journal article" date="2014" name="Int. J. Syst. Evol. Microbiol.">
        <title>Complete genome of a new Firmicutes species belonging to the dominant human colonic microbiota ('Ruminococcus bicirculans') reveals two chromosomes and a selective capacity to utilize plant glucans.</title>
        <authorList>
            <consortium name="NISC Comparative Sequencing Program"/>
            <person name="Wegmann U."/>
            <person name="Louis P."/>
            <person name="Goesmann A."/>
            <person name="Henrissat B."/>
            <person name="Duncan S.H."/>
            <person name="Flint H.J."/>
        </authorList>
    </citation>
    <scope>NUCLEOTIDE SEQUENCE</scope>
    <source>
        <strain evidence="16">NBRC 103408</strain>
    </source>
</reference>
<comment type="cofactor">
    <cofactor evidence="14">
        <name>[4Fe-4S] cluster</name>
        <dbReference type="ChEBI" id="CHEBI:49883"/>
    </cofactor>
    <text evidence="14">Binds 1 [4Fe-4S] cluster.</text>
</comment>
<dbReference type="PROSITE" id="PS01155">
    <property type="entry name" value="ENDONUCLEASE_III_2"/>
    <property type="match status" value="1"/>
</dbReference>
<keyword evidence="8 14" id="KW-0227">DNA damage</keyword>
<evidence type="ECO:0000256" key="4">
    <source>
        <dbReference type="ARBA" id="ARBA00012045"/>
    </source>
</evidence>
<evidence type="ECO:0000313" key="16">
    <source>
        <dbReference type="EMBL" id="GLQ05699.1"/>
    </source>
</evidence>
<evidence type="ECO:0000256" key="1">
    <source>
        <dbReference type="ARBA" id="ARBA00000843"/>
    </source>
</evidence>
<comment type="caution">
    <text evidence="16">The sequence shown here is derived from an EMBL/GenBank/DDBJ whole genome shotgun (WGS) entry which is preliminary data.</text>
</comment>
<dbReference type="InterPro" id="IPR000445">
    <property type="entry name" value="HhH_motif"/>
</dbReference>
<dbReference type="InterPro" id="IPR029119">
    <property type="entry name" value="MutY_C"/>
</dbReference>
<dbReference type="InterPro" id="IPR004036">
    <property type="entry name" value="Endonuclease-III-like_CS2"/>
</dbReference>
<comment type="function">
    <text evidence="2">Adenine glycosylase active on G-A mispairs. MutY also corrects error-prone DNA synthesis past GO lesions which are due to the oxidatively damaged form of guanine: 7,8-dihydro-8-oxoguanine (8-oxo-dGTP).</text>
</comment>
<dbReference type="Pfam" id="PF00633">
    <property type="entry name" value="HHH"/>
    <property type="match status" value="1"/>
</dbReference>
<keyword evidence="9" id="KW-0378">Hydrolase</keyword>
<dbReference type="Gene3D" id="3.90.79.10">
    <property type="entry name" value="Nucleoside Triphosphate Pyrophosphohydrolase"/>
    <property type="match status" value="1"/>
</dbReference>
<dbReference type="InterPro" id="IPR005760">
    <property type="entry name" value="A/G_AdeGlyc_MutY"/>
</dbReference>
<protein>
    <recommendedName>
        <fullName evidence="5 14">Adenine DNA glycosylase</fullName>
        <ecNumber evidence="4 14">3.2.2.31</ecNumber>
    </recommendedName>
</protein>
<sequence length="363" mass="39709">MNRKDGFSQAILDWYDRNARELPWRRLGGAHPEPYHVWLSEIMLQQTTVVTVKPYFNHFISRWPQVSDLAAAELDEVLTAWAGLGYYARARNLHKCAVAVCHNYGGSFPADEAELLSLPGIGDYTAAAVSSIAFGKRAVVVDGNIERVVSRVYRIADALPQAKPVIKAHADVLTPSDRAGDYAQALMDIGSGVCTPRNPKCELCPVASFCDGFSAGDAETFPQKAPKKKKPTRKAHIFWIENGRGEVLVRRREESGLLGGMMEFPSTAWQEQAPVPDEVEALLTQIGVEGTSKPPVTTELVRHTFTHFHLELTPHVVKAGEAGGSGSNDAFWLAPDAFSTIALPTLMKKVVQSVFKGQGSLDL</sequence>
<evidence type="ECO:0000256" key="7">
    <source>
        <dbReference type="ARBA" id="ARBA00022723"/>
    </source>
</evidence>
<dbReference type="InterPro" id="IPR011257">
    <property type="entry name" value="DNA_glycosylase"/>
</dbReference>
<dbReference type="PROSITE" id="PS00764">
    <property type="entry name" value="ENDONUCLEASE_III_1"/>
    <property type="match status" value="1"/>
</dbReference>
<reference evidence="16" key="2">
    <citation type="submission" date="2023-01" db="EMBL/GenBank/DDBJ databases">
        <title>Draft genome sequence of Sneathiella chinensis strain NBRC 103408.</title>
        <authorList>
            <person name="Sun Q."/>
            <person name="Mori K."/>
        </authorList>
    </citation>
    <scope>NUCLEOTIDE SEQUENCE</scope>
    <source>
        <strain evidence="16">NBRC 103408</strain>
    </source>
</reference>
<evidence type="ECO:0000313" key="17">
    <source>
        <dbReference type="Proteomes" id="UP001161409"/>
    </source>
</evidence>
<dbReference type="RefSeq" id="WP_169559674.1">
    <property type="nucleotide sequence ID" value="NZ_BSNF01000001.1"/>
</dbReference>
<keyword evidence="6" id="KW-0004">4Fe-4S</keyword>
<evidence type="ECO:0000259" key="15">
    <source>
        <dbReference type="SMART" id="SM00478"/>
    </source>
</evidence>
<evidence type="ECO:0000256" key="8">
    <source>
        <dbReference type="ARBA" id="ARBA00022763"/>
    </source>
</evidence>
<dbReference type="SMART" id="SM00478">
    <property type="entry name" value="ENDO3c"/>
    <property type="match status" value="1"/>
</dbReference>
<evidence type="ECO:0000256" key="2">
    <source>
        <dbReference type="ARBA" id="ARBA00002933"/>
    </source>
</evidence>
<dbReference type="EC" id="3.2.2.31" evidence="4 14"/>
<dbReference type="CDD" id="cd03431">
    <property type="entry name" value="NUDIX_DNA_Glycosylase_C-MutY"/>
    <property type="match status" value="1"/>
</dbReference>
<keyword evidence="13 14" id="KW-0326">Glycosidase</keyword>
<keyword evidence="7" id="KW-0479">Metal-binding</keyword>
<dbReference type="Gene3D" id="1.10.340.30">
    <property type="entry name" value="Hypothetical protein, domain 2"/>
    <property type="match status" value="1"/>
</dbReference>
<dbReference type="SUPFAM" id="SSF48150">
    <property type="entry name" value="DNA-glycosylase"/>
    <property type="match status" value="1"/>
</dbReference>
<dbReference type="InterPro" id="IPR044298">
    <property type="entry name" value="MIG/MutY"/>
</dbReference>
<dbReference type="PANTHER" id="PTHR42944:SF1">
    <property type="entry name" value="ADENINE DNA GLYCOSYLASE"/>
    <property type="match status" value="1"/>
</dbReference>
<evidence type="ECO:0000256" key="14">
    <source>
        <dbReference type="RuleBase" id="RU365096"/>
    </source>
</evidence>
<dbReference type="NCBIfam" id="TIGR01084">
    <property type="entry name" value="mutY"/>
    <property type="match status" value="1"/>
</dbReference>
<dbReference type="InterPro" id="IPR003651">
    <property type="entry name" value="Endonuclease3_FeS-loop_motif"/>
</dbReference>
<evidence type="ECO:0000256" key="5">
    <source>
        <dbReference type="ARBA" id="ARBA00022023"/>
    </source>
</evidence>
<dbReference type="EMBL" id="BSNF01000001">
    <property type="protein sequence ID" value="GLQ05699.1"/>
    <property type="molecule type" value="Genomic_DNA"/>
</dbReference>
<proteinExistence type="inferred from homology"/>
<dbReference type="Pfam" id="PF00730">
    <property type="entry name" value="HhH-GPD"/>
    <property type="match status" value="1"/>
</dbReference>
<dbReference type="Pfam" id="PF14815">
    <property type="entry name" value="NUDIX_4"/>
    <property type="match status" value="1"/>
</dbReference>
<dbReference type="InterPro" id="IPR004035">
    <property type="entry name" value="Endouclease-III_FeS-bd_BS"/>
</dbReference>